<name>A0A3A4SAA7_9STRE</name>
<evidence type="ECO:0000313" key="1">
    <source>
        <dbReference type="EMBL" id="RJP82158.1"/>
    </source>
</evidence>
<dbReference type="EMBL" id="PTQV01000036">
    <property type="protein sequence ID" value="RJP82158.1"/>
    <property type="molecule type" value="Genomic_DNA"/>
</dbReference>
<protein>
    <submittedName>
        <fullName evidence="1">Uncharacterized protein</fullName>
    </submittedName>
</protein>
<sequence length="89" mass="9921">MFSAIAIMFNFIDTSELDKVTELNEHAFPVVRLDKAEELGLDNEALEVGRVLNEIVTDIETNGESTDLARMDRSLFPIGSYGNYCGYGK</sequence>
<proteinExistence type="predicted"/>
<gene>
    <name evidence="1" type="ORF">C5O68_06330</name>
</gene>
<organism evidence="1 2">
    <name type="scientific">Streptococcus pseudopneumoniae</name>
    <dbReference type="NCBI Taxonomy" id="257758"/>
    <lineage>
        <taxon>Bacteria</taxon>
        <taxon>Bacillati</taxon>
        <taxon>Bacillota</taxon>
        <taxon>Bacilli</taxon>
        <taxon>Lactobacillales</taxon>
        <taxon>Streptococcaceae</taxon>
        <taxon>Streptococcus</taxon>
    </lineage>
</organism>
<dbReference type="Proteomes" id="UP000266144">
    <property type="component" value="Unassembled WGS sequence"/>
</dbReference>
<reference evidence="2" key="1">
    <citation type="submission" date="2018-02" db="EMBL/GenBank/DDBJ databases">
        <authorList>
            <person name="Handem S."/>
        </authorList>
    </citation>
    <scope>NUCLEOTIDE SEQUENCE [LARGE SCALE GENOMIC DNA]</scope>
    <source>
        <strain evidence="2">Spain939</strain>
    </source>
</reference>
<accession>A0A3A4SAA7</accession>
<dbReference type="AlphaFoldDB" id="A0A3A4SAA7"/>
<dbReference type="RefSeq" id="WP_119942751.1">
    <property type="nucleotide sequence ID" value="NZ_JACSYZ010000001.1"/>
</dbReference>
<comment type="caution">
    <text evidence="1">The sequence shown here is derived from an EMBL/GenBank/DDBJ whole genome shotgun (WGS) entry which is preliminary data.</text>
</comment>
<evidence type="ECO:0000313" key="2">
    <source>
        <dbReference type="Proteomes" id="UP000266144"/>
    </source>
</evidence>